<dbReference type="PANTHER" id="PTHR43585:SF2">
    <property type="entry name" value="ATP-GRASP ENZYME FSQD"/>
    <property type="match status" value="1"/>
</dbReference>
<evidence type="ECO:0000256" key="4">
    <source>
        <dbReference type="PROSITE-ProRule" id="PRU00409"/>
    </source>
</evidence>
<dbReference type="InterPro" id="IPR011761">
    <property type="entry name" value="ATP-grasp"/>
</dbReference>
<reference evidence="6" key="1">
    <citation type="submission" date="2022-11" db="EMBL/GenBank/DDBJ databases">
        <title>Role of the vibriolysin VemA secreted by the emergent pathogen Vibrio europaeus in the colonization of Manila clam mucus.</title>
        <authorList>
            <person name="Martinez C."/>
            <person name="Rodriguez S."/>
            <person name="Vences A."/>
            <person name="Barja J.L."/>
            <person name="Toranzo A.E."/>
            <person name="Dubert J."/>
        </authorList>
    </citation>
    <scope>NUCLEOTIDE SEQUENCE</scope>
    <source>
        <strain evidence="6">3454</strain>
    </source>
</reference>
<name>A0ABT5H3J0_9VIBR</name>
<dbReference type="RefSeq" id="WP_242423090.1">
    <property type="nucleotide sequence ID" value="NZ_CP053542.1"/>
</dbReference>
<dbReference type="Gene3D" id="3.30.470.20">
    <property type="entry name" value="ATP-grasp fold, B domain"/>
    <property type="match status" value="1"/>
</dbReference>
<accession>A0ABT5H3J0</accession>
<keyword evidence="2 4" id="KW-0547">Nucleotide-binding</keyword>
<evidence type="ECO:0000313" key="7">
    <source>
        <dbReference type="Proteomes" id="UP001150001"/>
    </source>
</evidence>
<dbReference type="InterPro" id="IPR052032">
    <property type="entry name" value="ATP-dep_AA_Ligase"/>
</dbReference>
<dbReference type="Gene3D" id="3.40.50.20">
    <property type="match status" value="1"/>
</dbReference>
<comment type="caution">
    <text evidence="6">The sequence shown here is derived from an EMBL/GenBank/DDBJ whole genome shotgun (WGS) entry which is preliminary data.</text>
</comment>
<gene>
    <name evidence="6" type="ORF">OPW20_25640</name>
</gene>
<sequence>MAWFRKLMGVVSGSVQFGVSIFLYQQQGEVLMSVTVIVSRSAYDCLESNGQLFECLADRELVYVFSVRASNLPPKGSYKELHLIELRDAEEQLTQLLKSIQCRYDIEQVVYVSEQEVIPVAYAQQALGLSNLTVKKAQNFRDKPRMNGLAELAGIEVNPIYQGSSLEELSTFIERYGKVVLKPTAEAGSVGVHMLTEAALAFEMYDPETMLIQAYNPNDLYHLDALVRDNQLVFSSLGQYSVPCADYATEKWKASLISNQATALHATATAALMRYLSAADVQNGVFHFEFFSDGDNLTLCEIAIRPGGGGIAQAIDNVHGINLFDEHIRWQLGLPAACKNKTNQTYYTATMSYFNKESGRFTKLDLASLSEQVNSIKYMSKIGQSVQTARNGSDELFYLLLNNQSSYHQLLQTVDEIIDNAEVNINH</sequence>
<feature type="domain" description="ATP-grasp" evidence="5">
    <location>
        <begin position="147"/>
        <end position="332"/>
    </location>
</feature>
<dbReference type="Proteomes" id="UP001150001">
    <property type="component" value="Unassembled WGS sequence"/>
</dbReference>
<dbReference type="PANTHER" id="PTHR43585">
    <property type="entry name" value="FUMIPYRROLE BIOSYNTHESIS PROTEIN C"/>
    <property type="match status" value="1"/>
</dbReference>
<dbReference type="SUPFAM" id="SSF56059">
    <property type="entry name" value="Glutathione synthetase ATP-binding domain-like"/>
    <property type="match status" value="1"/>
</dbReference>
<protein>
    <recommendedName>
        <fullName evidence="5">ATP-grasp domain-containing protein</fullName>
    </recommendedName>
</protein>
<keyword evidence="7" id="KW-1185">Reference proteome</keyword>
<dbReference type="PROSITE" id="PS50975">
    <property type="entry name" value="ATP_GRASP"/>
    <property type="match status" value="1"/>
</dbReference>
<organism evidence="6 7">
    <name type="scientific">Vibrio europaeus</name>
    <dbReference type="NCBI Taxonomy" id="300876"/>
    <lineage>
        <taxon>Bacteria</taxon>
        <taxon>Pseudomonadati</taxon>
        <taxon>Pseudomonadota</taxon>
        <taxon>Gammaproteobacteria</taxon>
        <taxon>Vibrionales</taxon>
        <taxon>Vibrionaceae</taxon>
        <taxon>Vibrio</taxon>
        <taxon>Vibrio oreintalis group</taxon>
    </lineage>
</organism>
<keyword evidence="1" id="KW-0436">Ligase</keyword>
<evidence type="ECO:0000256" key="3">
    <source>
        <dbReference type="ARBA" id="ARBA00022840"/>
    </source>
</evidence>
<evidence type="ECO:0000256" key="1">
    <source>
        <dbReference type="ARBA" id="ARBA00022598"/>
    </source>
</evidence>
<evidence type="ECO:0000256" key="2">
    <source>
        <dbReference type="ARBA" id="ARBA00022741"/>
    </source>
</evidence>
<dbReference type="GeneID" id="78078777"/>
<dbReference type="EMBL" id="JAPFIT010000033">
    <property type="protein sequence ID" value="MDC5743447.1"/>
    <property type="molecule type" value="Genomic_DNA"/>
</dbReference>
<evidence type="ECO:0000313" key="6">
    <source>
        <dbReference type="EMBL" id="MDC5743447.1"/>
    </source>
</evidence>
<evidence type="ECO:0000259" key="5">
    <source>
        <dbReference type="PROSITE" id="PS50975"/>
    </source>
</evidence>
<proteinExistence type="predicted"/>
<keyword evidence="3 4" id="KW-0067">ATP-binding</keyword>